<accession>A0A0K2SVG3</accession>
<dbReference type="AlphaFoldDB" id="A0A0K2SVG3"/>
<protein>
    <submittedName>
        <fullName evidence="1">Uncharacterized protein</fullName>
    </submittedName>
</protein>
<evidence type="ECO:0000313" key="1">
    <source>
        <dbReference type="EMBL" id="CDW17450.1"/>
    </source>
</evidence>
<dbReference type="EMBL" id="HACA01000089">
    <property type="protein sequence ID" value="CDW17450.1"/>
    <property type="molecule type" value="Transcribed_RNA"/>
</dbReference>
<name>A0A0K2SVG3_LEPSM</name>
<reference evidence="1" key="1">
    <citation type="submission" date="2014-05" db="EMBL/GenBank/DDBJ databases">
        <authorList>
            <person name="Chronopoulou M."/>
        </authorList>
    </citation>
    <scope>NUCLEOTIDE SEQUENCE</scope>
    <source>
        <tissue evidence="1">Whole organism</tissue>
    </source>
</reference>
<proteinExistence type="predicted"/>
<organism evidence="1">
    <name type="scientific">Lepeophtheirus salmonis</name>
    <name type="common">Salmon louse</name>
    <name type="synonym">Caligus salmonis</name>
    <dbReference type="NCBI Taxonomy" id="72036"/>
    <lineage>
        <taxon>Eukaryota</taxon>
        <taxon>Metazoa</taxon>
        <taxon>Ecdysozoa</taxon>
        <taxon>Arthropoda</taxon>
        <taxon>Crustacea</taxon>
        <taxon>Multicrustacea</taxon>
        <taxon>Hexanauplia</taxon>
        <taxon>Copepoda</taxon>
        <taxon>Siphonostomatoida</taxon>
        <taxon>Caligidae</taxon>
        <taxon>Lepeophtheirus</taxon>
    </lineage>
</organism>
<sequence>KYITEIFVVINHHHRQKKSFNHLILHQFDVFDFRMPRVIKLNLLNTALYFNSKDATDS</sequence>
<feature type="non-terminal residue" evidence="1">
    <location>
        <position position="1"/>
    </location>
</feature>